<accession>A0A1B6QAB4</accession>
<dbReference type="PANTHER" id="PTHR24286">
    <property type="entry name" value="CYTOCHROME P450 26"/>
    <property type="match status" value="1"/>
</dbReference>
<dbReference type="PANTHER" id="PTHR24286:SF348">
    <property type="entry name" value="CYTOCHROME P450"/>
    <property type="match status" value="1"/>
</dbReference>
<dbReference type="GO" id="GO:0016705">
    <property type="term" value="F:oxidoreductase activity, acting on paired donors, with incorporation or reduction of molecular oxygen"/>
    <property type="evidence" value="ECO:0007669"/>
    <property type="project" value="InterPro"/>
</dbReference>
<keyword evidence="7 14" id="KW-1133">Transmembrane helix</keyword>
<sequence length="477" mass="54473">METSLVTYACLCGATTLSIGWLLHWIYKWMNPPCSGALPPGSMGFPILGESIQFFRRSSSLDVPDFYKIRLKRYGSIFKTSLVGQPVVTADPEVNRFIFQQEGKLFRSWYPEAANIITGEETIDGFHGPPHKFIRNSINKLFGLEYLKHNLHEVDGAIRKTFAEWSAKCVIDVHDSTPDMIIDQVAKMLFSLNPSESREWTKNYSAFLQGLISFPLYLPGTTFYHCMQGRRNMQKVMSNLLRKRLSKPEVKHGDFLDLIIEELQTEKPTIDDKFATDALVALLFTSFVTLAPILTLAFKFLSDNPEVIKALEEEHEAIVRNRCDASSGITWEEYKSLTFTNMVVNELTRMSNATPGVFRKTMTDVQVNGYTIPSGWMVMVCPMAVHVNPEFFEDPLKFNPWRWQDESKRSTLLKSFMPFGIGMRTCPATDFSKLFTAIFLHVLVTKYRWKNIDGGEVGRMGVIIFPNGYKIKLLPRT</sequence>
<evidence type="ECO:0000256" key="11">
    <source>
        <dbReference type="ARBA" id="ARBA00023136"/>
    </source>
</evidence>
<dbReference type="InterPro" id="IPR017972">
    <property type="entry name" value="Cyt_P450_CS"/>
</dbReference>
<dbReference type="FunFam" id="1.10.630.10:FF:000020">
    <property type="entry name" value="Cytochrome P450 family protein"/>
    <property type="match status" value="1"/>
</dbReference>
<gene>
    <name evidence="15" type="ORF">SORBI_3002G102700</name>
</gene>
<dbReference type="OrthoDB" id="1372046at2759"/>
<comment type="similarity">
    <text evidence="3 13">Belongs to the cytochrome P450 family.</text>
</comment>
<keyword evidence="5 14" id="KW-0812">Transmembrane</keyword>
<comment type="subcellular location">
    <subcellularLocation>
        <location evidence="2">Membrane</location>
    </subcellularLocation>
</comment>
<dbReference type="GO" id="GO:0004497">
    <property type="term" value="F:monooxygenase activity"/>
    <property type="evidence" value="ECO:0000318"/>
    <property type="project" value="GO_Central"/>
</dbReference>
<proteinExistence type="inferred from homology"/>
<evidence type="ECO:0008006" key="17">
    <source>
        <dbReference type="Google" id="ProtNLM"/>
    </source>
</evidence>
<dbReference type="SUPFAM" id="SSF48264">
    <property type="entry name" value="Cytochrome P450"/>
    <property type="match status" value="1"/>
</dbReference>
<keyword evidence="8 13" id="KW-0560">Oxidoreductase</keyword>
<evidence type="ECO:0000256" key="14">
    <source>
        <dbReference type="SAM" id="Phobius"/>
    </source>
</evidence>
<evidence type="ECO:0000256" key="6">
    <source>
        <dbReference type="ARBA" id="ARBA00022723"/>
    </source>
</evidence>
<dbReference type="Gene3D" id="1.10.630.10">
    <property type="entry name" value="Cytochrome P450"/>
    <property type="match status" value="1"/>
</dbReference>
<keyword evidence="11 14" id="KW-0472">Membrane</keyword>
<keyword evidence="4 12" id="KW-0349">Heme</keyword>
<dbReference type="InterPro" id="IPR036396">
    <property type="entry name" value="Cyt_P450_sf"/>
</dbReference>
<dbReference type="OMA" id="PHKFIRN"/>
<keyword evidence="10 13" id="KW-0503">Monooxygenase</keyword>
<evidence type="ECO:0000256" key="1">
    <source>
        <dbReference type="ARBA" id="ARBA00001971"/>
    </source>
</evidence>
<dbReference type="Proteomes" id="UP000000768">
    <property type="component" value="Chromosome 2"/>
</dbReference>
<organism evidence="15 16">
    <name type="scientific">Sorghum bicolor</name>
    <name type="common">Sorghum</name>
    <name type="synonym">Sorghum vulgare</name>
    <dbReference type="NCBI Taxonomy" id="4558"/>
    <lineage>
        <taxon>Eukaryota</taxon>
        <taxon>Viridiplantae</taxon>
        <taxon>Streptophyta</taxon>
        <taxon>Embryophyta</taxon>
        <taxon>Tracheophyta</taxon>
        <taxon>Spermatophyta</taxon>
        <taxon>Magnoliopsida</taxon>
        <taxon>Liliopsida</taxon>
        <taxon>Poales</taxon>
        <taxon>Poaceae</taxon>
        <taxon>PACMAD clade</taxon>
        <taxon>Panicoideae</taxon>
        <taxon>Andropogonodae</taxon>
        <taxon>Andropogoneae</taxon>
        <taxon>Sorghinae</taxon>
        <taxon>Sorghum</taxon>
    </lineage>
</organism>
<evidence type="ECO:0000256" key="3">
    <source>
        <dbReference type="ARBA" id="ARBA00010617"/>
    </source>
</evidence>
<evidence type="ECO:0000256" key="8">
    <source>
        <dbReference type="ARBA" id="ARBA00023002"/>
    </source>
</evidence>
<dbReference type="PROSITE" id="PS00086">
    <property type="entry name" value="CYTOCHROME_P450"/>
    <property type="match status" value="1"/>
</dbReference>
<comment type="cofactor">
    <cofactor evidence="1 12">
        <name>heme</name>
        <dbReference type="ChEBI" id="CHEBI:30413"/>
    </cofactor>
</comment>
<evidence type="ECO:0000256" key="12">
    <source>
        <dbReference type="PIRSR" id="PIRSR602401-1"/>
    </source>
</evidence>
<dbReference type="STRING" id="4558.A0A1B6QAB4"/>
<dbReference type="EMBL" id="CM000761">
    <property type="protein sequence ID" value="KXG34877.1"/>
    <property type="molecule type" value="Genomic_DNA"/>
</dbReference>
<evidence type="ECO:0000256" key="2">
    <source>
        <dbReference type="ARBA" id="ARBA00004370"/>
    </source>
</evidence>
<evidence type="ECO:0000256" key="4">
    <source>
        <dbReference type="ARBA" id="ARBA00022617"/>
    </source>
</evidence>
<dbReference type="GO" id="GO:0016132">
    <property type="term" value="P:brassinosteroid biosynthetic process"/>
    <property type="evidence" value="ECO:0000318"/>
    <property type="project" value="GO_Central"/>
</dbReference>
<reference evidence="16" key="2">
    <citation type="journal article" date="2018" name="Plant J.">
        <title>The Sorghum bicolor reference genome: improved assembly, gene annotations, a transcriptome atlas, and signatures of genome organization.</title>
        <authorList>
            <person name="McCormick R.F."/>
            <person name="Truong S.K."/>
            <person name="Sreedasyam A."/>
            <person name="Jenkins J."/>
            <person name="Shu S."/>
            <person name="Sims D."/>
            <person name="Kennedy M."/>
            <person name="Amirebrahimi M."/>
            <person name="Weers B.D."/>
            <person name="McKinley B."/>
            <person name="Mattison A."/>
            <person name="Morishige D.T."/>
            <person name="Grimwood J."/>
            <person name="Schmutz J."/>
            <person name="Mullet J.E."/>
        </authorList>
    </citation>
    <scope>NUCLEOTIDE SEQUENCE [LARGE SCALE GENOMIC DNA]</scope>
    <source>
        <strain evidence="16">cv. BTx623</strain>
    </source>
</reference>
<evidence type="ECO:0000256" key="5">
    <source>
        <dbReference type="ARBA" id="ARBA00022692"/>
    </source>
</evidence>
<dbReference type="GO" id="GO:0016020">
    <property type="term" value="C:membrane"/>
    <property type="evidence" value="ECO:0007669"/>
    <property type="project" value="UniProtKB-SubCell"/>
</dbReference>
<evidence type="ECO:0000256" key="13">
    <source>
        <dbReference type="RuleBase" id="RU000461"/>
    </source>
</evidence>
<protein>
    <recommendedName>
        <fullName evidence="17">Cytochrome P450</fullName>
    </recommendedName>
</protein>
<dbReference type="InParanoid" id="A0A1B6QAB4"/>
<dbReference type="InterPro" id="IPR001128">
    <property type="entry name" value="Cyt_P450"/>
</dbReference>
<evidence type="ECO:0000256" key="9">
    <source>
        <dbReference type="ARBA" id="ARBA00023004"/>
    </source>
</evidence>
<dbReference type="Pfam" id="PF00067">
    <property type="entry name" value="p450"/>
    <property type="match status" value="1"/>
</dbReference>
<keyword evidence="16" id="KW-1185">Reference proteome</keyword>
<feature type="binding site" description="axial binding residue" evidence="12">
    <location>
        <position position="426"/>
    </location>
    <ligand>
        <name>heme</name>
        <dbReference type="ChEBI" id="CHEBI:30413"/>
    </ligand>
    <ligandPart>
        <name>Fe</name>
        <dbReference type="ChEBI" id="CHEBI:18248"/>
    </ligandPart>
</feature>
<evidence type="ECO:0000313" key="15">
    <source>
        <dbReference type="EMBL" id="KXG34877.1"/>
    </source>
</evidence>
<dbReference type="Gramene" id="KXG34877">
    <property type="protein sequence ID" value="KXG34877"/>
    <property type="gene ID" value="SORBI_3002G102700"/>
</dbReference>
<dbReference type="eggNOG" id="KOG0157">
    <property type="taxonomic scope" value="Eukaryota"/>
</dbReference>
<name>A0A1B6QAB4_SORBI</name>
<dbReference type="GO" id="GO:0020037">
    <property type="term" value="F:heme binding"/>
    <property type="evidence" value="ECO:0007669"/>
    <property type="project" value="InterPro"/>
</dbReference>
<feature type="transmembrane region" description="Helical" evidence="14">
    <location>
        <begin position="6"/>
        <end position="27"/>
    </location>
</feature>
<dbReference type="InterPro" id="IPR002401">
    <property type="entry name" value="Cyt_P450_E_grp-I"/>
</dbReference>
<evidence type="ECO:0000256" key="7">
    <source>
        <dbReference type="ARBA" id="ARBA00022989"/>
    </source>
</evidence>
<dbReference type="PRINTS" id="PR00463">
    <property type="entry name" value="EP450I"/>
</dbReference>
<reference evidence="15 16" key="1">
    <citation type="journal article" date="2009" name="Nature">
        <title>The Sorghum bicolor genome and the diversification of grasses.</title>
        <authorList>
            <person name="Paterson A.H."/>
            <person name="Bowers J.E."/>
            <person name="Bruggmann R."/>
            <person name="Dubchak I."/>
            <person name="Grimwood J."/>
            <person name="Gundlach H."/>
            <person name="Haberer G."/>
            <person name="Hellsten U."/>
            <person name="Mitros T."/>
            <person name="Poliakov A."/>
            <person name="Schmutz J."/>
            <person name="Spannagl M."/>
            <person name="Tang H."/>
            <person name="Wang X."/>
            <person name="Wicker T."/>
            <person name="Bharti A.K."/>
            <person name="Chapman J."/>
            <person name="Feltus F.A."/>
            <person name="Gowik U."/>
            <person name="Grigoriev I.V."/>
            <person name="Lyons E."/>
            <person name="Maher C.A."/>
            <person name="Martis M."/>
            <person name="Narechania A."/>
            <person name="Otillar R.P."/>
            <person name="Penning B.W."/>
            <person name="Salamov A.A."/>
            <person name="Wang Y."/>
            <person name="Zhang L."/>
            <person name="Carpita N.C."/>
            <person name="Freeling M."/>
            <person name="Gingle A.R."/>
            <person name="Hash C.T."/>
            <person name="Keller B."/>
            <person name="Klein P."/>
            <person name="Kresovich S."/>
            <person name="McCann M.C."/>
            <person name="Ming R."/>
            <person name="Peterson D.G."/>
            <person name="Mehboob-ur-Rahman"/>
            <person name="Ware D."/>
            <person name="Westhoff P."/>
            <person name="Mayer K.F."/>
            <person name="Messing J."/>
            <person name="Rokhsar D.S."/>
        </authorList>
    </citation>
    <scope>NUCLEOTIDE SEQUENCE [LARGE SCALE GENOMIC DNA]</scope>
    <source>
        <strain evidence="16">cv. BTx623</strain>
    </source>
</reference>
<keyword evidence="9 12" id="KW-0408">Iron</keyword>
<dbReference type="CDD" id="cd11043">
    <property type="entry name" value="CYP90-like"/>
    <property type="match status" value="1"/>
</dbReference>
<dbReference type="GO" id="GO:0005506">
    <property type="term" value="F:iron ion binding"/>
    <property type="evidence" value="ECO:0007669"/>
    <property type="project" value="InterPro"/>
</dbReference>
<dbReference type="AlphaFoldDB" id="A0A1B6QAB4"/>
<dbReference type="GO" id="GO:0010268">
    <property type="term" value="P:brassinosteroid homeostasis"/>
    <property type="evidence" value="ECO:0000318"/>
    <property type="project" value="GO_Central"/>
</dbReference>
<keyword evidence="6 12" id="KW-0479">Metal-binding</keyword>
<evidence type="ECO:0000256" key="10">
    <source>
        <dbReference type="ARBA" id="ARBA00023033"/>
    </source>
</evidence>
<evidence type="ECO:0000313" key="16">
    <source>
        <dbReference type="Proteomes" id="UP000000768"/>
    </source>
</evidence>